<proteinExistence type="predicted"/>
<accession>A0A7S2FDG2</accession>
<dbReference type="Pfam" id="PF00254">
    <property type="entry name" value="FKBP_C"/>
    <property type="match status" value="1"/>
</dbReference>
<sequence>MRGYCSMSFSSSFSTVKKGQCYRGPSVCRRHQSYSGRTSVPRASSEVRGWRGQVGGGGGFIGSSEEMKRAIVASIAAGVLATAAPALAEDVVDPACVPQPVNGVSGLAYCDIKQGDGPKVVGLEEGDIVRVNFEARSKDEVADKAKNFIFGLGSGESCPGFELGVMGKGEMPTMNVGGVRKVSITNPALGFGKIGALCDMVEQKCAVDPNSKDLVFEIELTGVRGLTPFSVGGSSAPPLFSQVSQDWGRMGLGTIPGAPTASASGMNLK</sequence>
<dbReference type="PROSITE" id="PS50059">
    <property type="entry name" value="FKBP_PPIASE"/>
    <property type="match status" value="1"/>
</dbReference>
<dbReference type="InterPro" id="IPR001179">
    <property type="entry name" value="PPIase_FKBP_dom"/>
</dbReference>
<keyword evidence="1" id="KW-0697">Rotamase</keyword>
<dbReference type="EC" id="5.2.1.8" evidence="1"/>
<evidence type="ECO:0000256" key="1">
    <source>
        <dbReference type="PROSITE-ProRule" id="PRU00277"/>
    </source>
</evidence>
<dbReference type="InterPro" id="IPR044183">
    <property type="entry name" value="PNSL4/FKBP13-like"/>
</dbReference>
<dbReference type="PANTHER" id="PTHR47833">
    <property type="entry name" value="PHOTOSYNTHETIC NDH SUBUNIT OF LUMENAL LOCATION 4, CHLOROPLASTIC"/>
    <property type="match status" value="1"/>
</dbReference>
<dbReference type="InterPro" id="IPR046357">
    <property type="entry name" value="PPIase_dom_sf"/>
</dbReference>
<evidence type="ECO:0000259" key="2">
    <source>
        <dbReference type="PROSITE" id="PS50059"/>
    </source>
</evidence>
<dbReference type="EMBL" id="HBGR01010496">
    <property type="protein sequence ID" value="CAD9387816.1"/>
    <property type="molecule type" value="Transcribed_RNA"/>
</dbReference>
<feature type="domain" description="PPIase FKBP-type" evidence="2">
    <location>
        <begin position="126"/>
        <end position="224"/>
    </location>
</feature>
<organism evidence="3">
    <name type="scientific">Pycnococcus provasolii</name>
    <dbReference type="NCBI Taxonomy" id="41880"/>
    <lineage>
        <taxon>Eukaryota</taxon>
        <taxon>Viridiplantae</taxon>
        <taxon>Chlorophyta</taxon>
        <taxon>Pseudoscourfieldiophyceae</taxon>
        <taxon>Pseudoscourfieldiales</taxon>
        <taxon>Pycnococcaceae</taxon>
        <taxon>Pycnococcus</taxon>
    </lineage>
</organism>
<dbReference type="Gene3D" id="3.10.50.40">
    <property type="match status" value="1"/>
</dbReference>
<comment type="catalytic activity">
    <reaction evidence="1">
        <text>[protein]-peptidylproline (omega=180) = [protein]-peptidylproline (omega=0)</text>
        <dbReference type="Rhea" id="RHEA:16237"/>
        <dbReference type="Rhea" id="RHEA-COMP:10747"/>
        <dbReference type="Rhea" id="RHEA-COMP:10748"/>
        <dbReference type="ChEBI" id="CHEBI:83833"/>
        <dbReference type="ChEBI" id="CHEBI:83834"/>
        <dbReference type="EC" id="5.2.1.8"/>
    </reaction>
</comment>
<name>A0A7S2FDG2_9CHLO</name>
<evidence type="ECO:0000313" key="3">
    <source>
        <dbReference type="EMBL" id="CAD9387816.1"/>
    </source>
</evidence>
<dbReference type="GO" id="GO:0003755">
    <property type="term" value="F:peptidyl-prolyl cis-trans isomerase activity"/>
    <property type="evidence" value="ECO:0007669"/>
    <property type="project" value="UniProtKB-KW"/>
</dbReference>
<dbReference type="PANTHER" id="PTHR47833:SF2">
    <property type="entry name" value="PEPTIDYLPROLYL ISOMERASE"/>
    <property type="match status" value="1"/>
</dbReference>
<reference evidence="3" key="1">
    <citation type="submission" date="2021-01" db="EMBL/GenBank/DDBJ databases">
        <authorList>
            <person name="Corre E."/>
            <person name="Pelletier E."/>
            <person name="Niang G."/>
            <person name="Scheremetjew M."/>
            <person name="Finn R."/>
            <person name="Kale V."/>
            <person name="Holt S."/>
            <person name="Cochrane G."/>
            <person name="Meng A."/>
            <person name="Brown T."/>
            <person name="Cohen L."/>
        </authorList>
    </citation>
    <scope>NUCLEOTIDE SEQUENCE</scope>
    <source>
        <strain evidence="3">RCC733</strain>
    </source>
</reference>
<dbReference type="GO" id="GO:0009507">
    <property type="term" value="C:chloroplast"/>
    <property type="evidence" value="ECO:0007669"/>
    <property type="project" value="InterPro"/>
</dbReference>
<dbReference type="AlphaFoldDB" id="A0A7S2FDG2"/>
<dbReference type="SUPFAM" id="SSF54534">
    <property type="entry name" value="FKBP-like"/>
    <property type="match status" value="1"/>
</dbReference>
<keyword evidence="1" id="KW-0413">Isomerase</keyword>
<protein>
    <recommendedName>
        <fullName evidence="1">peptidylprolyl isomerase</fullName>
        <ecNumber evidence="1">5.2.1.8</ecNumber>
    </recommendedName>
</protein>
<gene>
    <name evidence="3" type="ORF">PPRO1471_LOCUS6946</name>
</gene>